<dbReference type="AlphaFoldDB" id="A0A6G0Y351"/>
<dbReference type="InterPro" id="IPR012337">
    <property type="entry name" value="RNaseH-like_sf"/>
</dbReference>
<name>A0A6G0Y351_APHCR</name>
<dbReference type="OrthoDB" id="6621833at2759"/>
<evidence type="ECO:0000313" key="2">
    <source>
        <dbReference type="EMBL" id="KAF0748217.1"/>
    </source>
</evidence>
<keyword evidence="3" id="KW-1185">Reference proteome</keyword>
<dbReference type="GO" id="GO:0004523">
    <property type="term" value="F:RNA-DNA hybrid ribonuclease activity"/>
    <property type="evidence" value="ECO:0007669"/>
    <property type="project" value="InterPro"/>
</dbReference>
<dbReference type="Gene3D" id="3.30.420.10">
    <property type="entry name" value="Ribonuclease H-like superfamily/Ribonuclease H"/>
    <property type="match status" value="1"/>
</dbReference>
<dbReference type="CDD" id="cd09276">
    <property type="entry name" value="Rnase_HI_RT_non_LTR"/>
    <property type="match status" value="1"/>
</dbReference>
<accession>A0A6G0Y351</accession>
<organism evidence="2 3">
    <name type="scientific">Aphis craccivora</name>
    <name type="common">Cowpea aphid</name>
    <dbReference type="NCBI Taxonomy" id="307492"/>
    <lineage>
        <taxon>Eukaryota</taxon>
        <taxon>Metazoa</taxon>
        <taxon>Ecdysozoa</taxon>
        <taxon>Arthropoda</taxon>
        <taxon>Hexapoda</taxon>
        <taxon>Insecta</taxon>
        <taxon>Pterygota</taxon>
        <taxon>Neoptera</taxon>
        <taxon>Paraneoptera</taxon>
        <taxon>Hemiptera</taxon>
        <taxon>Sternorrhyncha</taxon>
        <taxon>Aphidomorpha</taxon>
        <taxon>Aphidoidea</taxon>
        <taxon>Aphididae</taxon>
        <taxon>Aphidini</taxon>
        <taxon>Aphis</taxon>
        <taxon>Aphis</taxon>
    </lineage>
</organism>
<proteinExistence type="predicted"/>
<evidence type="ECO:0000259" key="1">
    <source>
        <dbReference type="PROSITE" id="PS50879"/>
    </source>
</evidence>
<dbReference type="GO" id="GO:0003676">
    <property type="term" value="F:nucleic acid binding"/>
    <property type="evidence" value="ECO:0007669"/>
    <property type="project" value="InterPro"/>
</dbReference>
<dbReference type="InterPro" id="IPR036397">
    <property type="entry name" value="RNaseH_sf"/>
</dbReference>
<dbReference type="SUPFAM" id="SSF53098">
    <property type="entry name" value="Ribonuclease H-like"/>
    <property type="match status" value="1"/>
</dbReference>
<sequence length="244" mass="27959">MFFTDASKTEKGIGIAIVHHDTKIKYRLPKEYSIFSAEAIAVLKTIEFIQIQYEMSTNNLVLTDSLSTLRSLENNTNPTDVAKNIQEKTNKLKLRGINITFFWVPGHRNISGNETANQAAKEAAQPNNLNIQFLDIVTYDDIKSEIKNKSLIKCRREKVLLNRLRIGHTRLTHKYLMAKEEPNQCTVCEVTLTVKHIITECYQYSEDLKKYNIPPNLYEALGPNSENTSNMLTFLKKSNLYGKI</sequence>
<evidence type="ECO:0000313" key="3">
    <source>
        <dbReference type="Proteomes" id="UP000478052"/>
    </source>
</evidence>
<comment type="caution">
    <text evidence="2">The sequence shown here is derived from an EMBL/GenBank/DDBJ whole genome shotgun (WGS) entry which is preliminary data.</text>
</comment>
<feature type="domain" description="RNase H type-1" evidence="1">
    <location>
        <begin position="1"/>
        <end position="125"/>
    </location>
</feature>
<dbReference type="Proteomes" id="UP000478052">
    <property type="component" value="Unassembled WGS sequence"/>
</dbReference>
<dbReference type="InterPro" id="IPR002156">
    <property type="entry name" value="RNaseH_domain"/>
</dbReference>
<dbReference type="EMBL" id="VUJU01006564">
    <property type="protein sequence ID" value="KAF0748217.1"/>
    <property type="molecule type" value="Genomic_DNA"/>
</dbReference>
<dbReference type="Pfam" id="PF00075">
    <property type="entry name" value="RNase_H"/>
    <property type="match status" value="1"/>
</dbReference>
<gene>
    <name evidence="2" type="ORF">FWK35_00019879</name>
</gene>
<dbReference type="PROSITE" id="PS50879">
    <property type="entry name" value="RNASE_H_1"/>
    <property type="match status" value="1"/>
</dbReference>
<reference evidence="2 3" key="1">
    <citation type="submission" date="2019-08" db="EMBL/GenBank/DDBJ databases">
        <title>Whole genome of Aphis craccivora.</title>
        <authorList>
            <person name="Voronova N.V."/>
            <person name="Shulinski R.S."/>
            <person name="Bandarenka Y.V."/>
            <person name="Zhorov D.G."/>
            <person name="Warner D."/>
        </authorList>
    </citation>
    <scope>NUCLEOTIDE SEQUENCE [LARGE SCALE GENOMIC DNA]</scope>
    <source>
        <strain evidence="2">180601</strain>
        <tissue evidence="2">Whole Body</tissue>
    </source>
</reference>
<protein>
    <submittedName>
        <fullName evidence="2">RNase H domain-containing protein</fullName>
    </submittedName>
</protein>